<feature type="region of interest" description="Disordered" evidence="1">
    <location>
        <begin position="69"/>
        <end position="95"/>
    </location>
</feature>
<organism evidence="2">
    <name type="scientific">Ixodes ricinus</name>
    <name type="common">Common tick</name>
    <name type="synonym">Acarus ricinus</name>
    <dbReference type="NCBI Taxonomy" id="34613"/>
    <lineage>
        <taxon>Eukaryota</taxon>
        <taxon>Metazoa</taxon>
        <taxon>Ecdysozoa</taxon>
        <taxon>Arthropoda</taxon>
        <taxon>Chelicerata</taxon>
        <taxon>Arachnida</taxon>
        <taxon>Acari</taxon>
        <taxon>Parasitiformes</taxon>
        <taxon>Ixodida</taxon>
        <taxon>Ixodoidea</taxon>
        <taxon>Ixodidae</taxon>
        <taxon>Ixodinae</taxon>
        <taxon>Ixodes</taxon>
    </lineage>
</organism>
<accession>A0A6B0V0P0</accession>
<feature type="compositionally biased region" description="Polar residues" evidence="1">
    <location>
        <begin position="69"/>
        <end position="81"/>
    </location>
</feature>
<sequence length="196" mass="20719">MASSSSTSSSSSPASKSVSLSTTVAVVAVAEAVMSAAVSTSLQSPSQWPRLSSSMACSMLVSESWTCDTSRGSVSRSSRANSTPGSSASQGSGAPSHAQRCCWDWLLWCDEPPLPLEAPTLAFSLAQEPACSQTSRASRCDSCLRQATAARRRSRCGQFRALQSTGTREDKLTWRGANMCSCWRQEMASVCTRASP</sequence>
<dbReference type="EMBL" id="GIFC01013720">
    <property type="protein sequence ID" value="MXU95803.1"/>
    <property type="molecule type" value="Transcribed_RNA"/>
</dbReference>
<reference evidence="2" key="1">
    <citation type="submission" date="2019-12" db="EMBL/GenBank/DDBJ databases">
        <title>An insight into the sialome of adult female Ixodes ricinus ticks feeding for 6 days.</title>
        <authorList>
            <person name="Perner J."/>
            <person name="Ribeiro J.M.C."/>
        </authorList>
    </citation>
    <scope>NUCLEOTIDE SEQUENCE</scope>
    <source>
        <strain evidence="2">Semi-engorged</strain>
        <tissue evidence="2">Salivary glands</tissue>
    </source>
</reference>
<evidence type="ECO:0000256" key="1">
    <source>
        <dbReference type="SAM" id="MobiDB-lite"/>
    </source>
</evidence>
<protein>
    <submittedName>
        <fullName evidence="2">Putative secreted protein</fullName>
    </submittedName>
</protein>
<dbReference type="AlphaFoldDB" id="A0A6B0V0P0"/>
<name>A0A6B0V0P0_IXORI</name>
<feature type="compositionally biased region" description="Low complexity" evidence="1">
    <location>
        <begin position="82"/>
        <end position="95"/>
    </location>
</feature>
<proteinExistence type="predicted"/>
<evidence type="ECO:0000313" key="2">
    <source>
        <dbReference type="EMBL" id="MXU95803.1"/>
    </source>
</evidence>